<gene>
    <name evidence="13" type="ORF">ABR69_11765</name>
</gene>
<evidence type="ECO:0000256" key="4">
    <source>
        <dbReference type="ARBA" id="ARBA00022481"/>
    </source>
</evidence>
<dbReference type="GO" id="GO:0005886">
    <property type="term" value="C:plasma membrane"/>
    <property type="evidence" value="ECO:0007669"/>
    <property type="project" value="UniProtKB-SubCell"/>
</dbReference>
<keyword evidence="7 11" id="KW-1133">Transmembrane helix</keyword>
<dbReference type="EMBL" id="LIBB01000058">
    <property type="protein sequence ID" value="KRO72593.1"/>
    <property type="molecule type" value="Genomic_DNA"/>
</dbReference>
<keyword evidence="6 11" id="KW-0812">Transmembrane</keyword>
<evidence type="ECO:0000256" key="1">
    <source>
        <dbReference type="ARBA" id="ARBA00004377"/>
    </source>
</evidence>
<dbReference type="Gene3D" id="3.55.40.10">
    <property type="entry name" value="minor pseudopilin epsh domain"/>
    <property type="match status" value="1"/>
</dbReference>
<dbReference type="InterPro" id="IPR045584">
    <property type="entry name" value="Pilin-like"/>
</dbReference>
<evidence type="ECO:0000256" key="6">
    <source>
        <dbReference type="ARBA" id="ARBA00022692"/>
    </source>
</evidence>
<dbReference type="AlphaFoldDB" id="A0A0R2SCK5"/>
<feature type="domain" description="General secretion pathway GspH" evidence="12">
    <location>
        <begin position="54"/>
        <end position="170"/>
    </location>
</feature>
<evidence type="ECO:0000256" key="3">
    <source>
        <dbReference type="ARBA" id="ARBA00022475"/>
    </source>
</evidence>
<keyword evidence="3" id="KW-1003">Cell membrane</keyword>
<proteinExistence type="inferred from homology"/>
<keyword evidence="8 11" id="KW-0472">Membrane</keyword>
<keyword evidence="4" id="KW-0488">Methylation</keyword>
<evidence type="ECO:0000313" key="13">
    <source>
        <dbReference type="EMBL" id="KRO72593.1"/>
    </source>
</evidence>
<dbReference type="Proteomes" id="UP000051934">
    <property type="component" value="Unassembled WGS sequence"/>
</dbReference>
<name>A0A0R2SCK5_9GAMM</name>
<dbReference type="SUPFAM" id="SSF54523">
    <property type="entry name" value="Pili subunits"/>
    <property type="match status" value="1"/>
</dbReference>
<keyword evidence="5" id="KW-0997">Cell inner membrane</keyword>
<evidence type="ECO:0000259" key="12">
    <source>
        <dbReference type="Pfam" id="PF12019"/>
    </source>
</evidence>
<evidence type="ECO:0000256" key="10">
    <source>
        <dbReference type="ARBA" id="ARBA00030775"/>
    </source>
</evidence>
<evidence type="ECO:0000313" key="14">
    <source>
        <dbReference type="Proteomes" id="UP000051934"/>
    </source>
</evidence>
<evidence type="ECO:0000256" key="2">
    <source>
        <dbReference type="ARBA" id="ARBA00021549"/>
    </source>
</evidence>
<comment type="similarity">
    <text evidence="9">Belongs to the GSP H family.</text>
</comment>
<reference evidence="13 14" key="1">
    <citation type="submission" date="2015-10" db="EMBL/GenBank/DDBJ databases">
        <title>Metagenome-Assembled Genomes uncover a global brackish microbiome.</title>
        <authorList>
            <person name="Hugerth L.W."/>
            <person name="Larsson J."/>
            <person name="Alneberg J."/>
            <person name="Lindh M.V."/>
            <person name="Legrand C."/>
            <person name="Pinhassi J."/>
            <person name="Andersson A.F."/>
        </authorList>
    </citation>
    <scope>NUCLEOTIDE SEQUENCE [LARGE SCALE GENOMIC DNA]</scope>
    <source>
        <strain evidence="13">BACL4 MAG-120507-bin80</strain>
    </source>
</reference>
<organism evidence="13 14">
    <name type="scientific">OM182 bacterium BACL3 MAG-120507-bin80</name>
    <dbReference type="NCBI Taxonomy" id="1655577"/>
    <lineage>
        <taxon>Bacteria</taxon>
        <taxon>Pseudomonadati</taxon>
        <taxon>Pseudomonadota</taxon>
        <taxon>Gammaproteobacteria</taxon>
        <taxon>OMG group</taxon>
        <taxon>OM182 clade</taxon>
    </lineage>
</organism>
<dbReference type="Pfam" id="PF12019">
    <property type="entry name" value="GspH"/>
    <property type="match status" value="1"/>
</dbReference>
<accession>A0A0R2SCK5</accession>
<evidence type="ECO:0000256" key="5">
    <source>
        <dbReference type="ARBA" id="ARBA00022519"/>
    </source>
</evidence>
<evidence type="ECO:0000256" key="8">
    <source>
        <dbReference type="ARBA" id="ARBA00023136"/>
    </source>
</evidence>
<evidence type="ECO:0000256" key="7">
    <source>
        <dbReference type="ARBA" id="ARBA00022989"/>
    </source>
</evidence>
<feature type="transmembrane region" description="Helical" evidence="11">
    <location>
        <begin position="20"/>
        <end position="40"/>
    </location>
</feature>
<comment type="caution">
    <text evidence="13">The sequence shown here is derived from an EMBL/GenBank/DDBJ whole genome shotgun (WGS) entry which is preliminary data.</text>
</comment>
<dbReference type="InterPro" id="IPR022346">
    <property type="entry name" value="T2SS_GspH"/>
</dbReference>
<sequence>MARSHSFFSPAETASGTTLAELSLAMLLISILVGLSFPNIRHLNALAQSTLTLQRLSKAVESAKVSAISSGEIVTLCGSEDSRSCQGKWSEGVLSFIDRNGNRELDNIDQPLNWQSMKDIEGVISWKAFGNRQYLLMDPQGMMGTQNGSFTYCTEEADHSFAVQLVINRTARTRMRRDLDPLDYCHN</sequence>
<evidence type="ECO:0000256" key="9">
    <source>
        <dbReference type="ARBA" id="ARBA00025772"/>
    </source>
</evidence>
<dbReference type="GO" id="GO:0015627">
    <property type="term" value="C:type II protein secretion system complex"/>
    <property type="evidence" value="ECO:0007669"/>
    <property type="project" value="InterPro"/>
</dbReference>
<protein>
    <recommendedName>
        <fullName evidence="2">Type II secretion system protein H</fullName>
    </recommendedName>
    <alternativeName>
        <fullName evidence="10">General secretion pathway protein H</fullName>
    </alternativeName>
</protein>
<dbReference type="GO" id="GO:0015628">
    <property type="term" value="P:protein secretion by the type II secretion system"/>
    <property type="evidence" value="ECO:0007669"/>
    <property type="project" value="InterPro"/>
</dbReference>
<evidence type="ECO:0000256" key="11">
    <source>
        <dbReference type="SAM" id="Phobius"/>
    </source>
</evidence>
<comment type="subcellular location">
    <subcellularLocation>
        <location evidence="1">Cell inner membrane</location>
        <topology evidence="1">Single-pass membrane protein</topology>
    </subcellularLocation>
</comment>